<protein>
    <submittedName>
        <fullName evidence="5">Acetate--CoA ligase family protein</fullName>
    </submittedName>
</protein>
<dbReference type="OrthoDB" id="8664175at2"/>
<evidence type="ECO:0000313" key="5">
    <source>
        <dbReference type="EMBL" id="NYT38727.1"/>
    </source>
</evidence>
<dbReference type="InterPro" id="IPR013815">
    <property type="entry name" value="ATP_grasp_subdomain_1"/>
</dbReference>
<dbReference type="GO" id="GO:0005524">
    <property type="term" value="F:ATP binding"/>
    <property type="evidence" value="ECO:0007669"/>
    <property type="project" value="UniProtKB-KW"/>
</dbReference>
<keyword evidence="2" id="KW-0547">Nucleotide-binding</keyword>
<organism evidence="5 6">
    <name type="scientific">Allopusillimonas soli</name>
    <dbReference type="NCBI Taxonomy" id="659016"/>
    <lineage>
        <taxon>Bacteria</taxon>
        <taxon>Pseudomonadati</taxon>
        <taxon>Pseudomonadota</taxon>
        <taxon>Betaproteobacteria</taxon>
        <taxon>Burkholderiales</taxon>
        <taxon>Alcaligenaceae</taxon>
        <taxon>Allopusillimonas</taxon>
    </lineage>
</organism>
<dbReference type="PANTHER" id="PTHR43334:SF1">
    <property type="entry name" value="3-HYDROXYPROPIONATE--COA LIGASE [ADP-FORMING]"/>
    <property type="match status" value="1"/>
</dbReference>
<dbReference type="Pfam" id="PF13607">
    <property type="entry name" value="Succ_CoA_lig"/>
    <property type="match status" value="1"/>
</dbReference>
<comment type="caution">
    <text evidence="5">The sequence shown here is derived from an EMBL/GenBank/DDBJ whole genome shotgun (WGS) entry which is preliminary data.</text>
</comment>
<evidence type="ECO:0000256" key="2">
    <source>
        <dbReference type="ARBA" id="ARBA00022741"/>
    </source>
</evidence>
<accession>A0A853FFR0</accession>
<dbReference type="Proteomes" id="UP000580517">
    <property type="component" value="Unassembled WGS sequence"/>
</dbReference>
<dbReference type="SUPFAM" id="SSF51735">
    <property type="entry name" value="NAD(P)-binding Rossmann-fold domains"/>
    <property type="match status" value="1"/>
</dbReference>
<dbReference type="RefSeq" id="WP_129971041.1">
    <property type="nucleotide sequence ID" value="NZ_JACCEW010000006.1"/>
</dbReference>
<dbReference type="InterPro" id="IPR036291">
    <property type="entry name" value="NAD(P)-bd_dom_sf"/>
</dbReference>
<sequence>MEVAAKVEQIKAGLGSDIVEPLIDQAWIEAALRPDSIAVIGASDNPDKVGGRPIKYMRCLSYTGRLYPINPGRTEVQGLKAYSALADLPEVPDMAIVCVPGAAAVEAVQNCASVGVRVCVVISSGFGELGTQGNTLQERMLQLAQDHGMRLIGPNTQGLVNFGSACIASFATLIGEVEVMDGPVAIVSQSGAMSMVPYLALRNAGIGVRYAHATGNEADLTVADFALAVAKDPSIQLILLYMESIADPGTLALAAKEARRRGVSVLALKAGTTHLGQAAASSHTGAIATEDKVIDAFFKQQGILRVRDMRELVSSARLLLAPMKPRGSRIIAISNSGAACVMAADSAERHHLDMVALSDHTKAGLSHILPAFASSTNPIDLTAALLTKGSLLGEVLSVIAQDDTADALFISLPMSGKGYDAPAFAQSVAAFSKATNRPVVLACPLAATRQVFEQADVVTFEHDEDAMQALGHVAKQRELQEVAGRLYDIVGHDRASNDSRAATMGTRFLSEFDSLKTLEVVGIPTVRSVVCTNPSELQGALEQVTAPWVMKACSPKLPHKSELGLVQVDIATPQDAASAYRQLMARAKDLGVHVDGIIVAPMLNAQRELMIGARWDRDFGAVVVVGDGGKYIEAMPDVVTMLYPFDAGYVIDQVQALRMAPLFKGARGDPALPLDRIASMVVDLGKWVHQAGGKVSSVDINPLMVGPGPQIVAVDALLELSVPSS</sequence>
<dbReference type="AlphaFoldDB" id="A0A853FFR0"/>
<keyword evidence="6" id="KW-1185">Reference proteome</keyword>
<evidence type="ECO:0000259" key="4">
    <source>
        <dbReference type="SMART" id="SM00881"/>
    </source>
</evidence>
<dbReference type="PANTHER" id="PTHR43334">
    <property type="entry name" value="ACETATE--COA LIGASE [ADP-FORMING]"/>
    <property type="match status" value="1"/>
</dbReference>
<dbReference type="Gene3D" id="3.40.50.261">
    <property type="entry name" value="Succinyl-CoA synthetase domains"/>
    <property type="match status" value="2"/>
</dbReference>
<evidence type="ECO:0000256" key="1">
    <source>
        <dbReference type="ARBA" id="ARBA00022598"/>
    </source>
</evidence>
<dbReference type="InterPro" id="IPR051538">
    <property type="entry name" value="Acyl-CoA_Synth/Transferase"/>
</dbReference>
<feature type="domain" description="CoA-binding" evidence="4">
    <location>
        <begin position="31"/>
        <end position="126"/>
    </location>
</feature>
<dbReference type="Gene3D" id="3.40.50.720">
    <property type="entry name" value="NAD(P)-binding Rossmann-like Domain"/>
    <property type="match status" value="1"/>
</dbReference>
<dbReference type="Pfam" id="PF13380">
    <property type="entry name" value="CoA_binding_2"/>
    <property type="match status" value="1"/>
</dbReference>
<dbReference type="SUPFAM" id="SSF52210">
    <property type="entry name" value="Succinyl-CoA synthetase domains"/>
    <property type="match status" value="2"/>
</dbReference>
<keyword evidence="3" id="KW-0067">ATP-binding</keyword>
<dbReference type="SMART" id="SM00881">
    <property type="entry name" value="CoA_binding"/>
    <property type="match status" value="1"/>
</dbReference>
<dbReference type="GO" id="GO:0016874">
    <property type="term" value="F:ligase activity"/>
    <property type="evidence" value="ECO:0007669"/>
    <property type="project" value="UniProtKB-KW"/>
</dbReference>
<keyword evidence="1 5" id="KW-0436">Ligase</keyword>
<dbReference type="Pfam" id="PF13549">
    <property type="entry name" value="ATP-grasp_5"/>
    <property type="match status" value="1"/>
</dbReference>
<proteinExistence type="predicted"/>
<dbReference type="InterPro" id="IPR032875">
    <property type="entry name" value="Succ_CoA_lig_flav_dom"/>
</dbReference>
<evidence type="ECO:0000313" key="6">
    <source>
        <dbReference type="Proteomes" id="UP000580517"/>
    </source>
</evidence>
<dbReference type="InterPro" id="IPR016102">
    <property type="entry name" value="Succinyl-CoA_synth-like"/>
</dbReference>
<dbReference type="EMBL" id="JACCEW010000006">
    <property type="protein sequence ID" value="NYT38727.1"/>
    <property type="molecule type" value="Genomic_DNA"/>
</dbReference>
<reference evidence="5 6" key="1">
    <citation type="submission" date="2020-07" db="EMBL/GenBank/DDBJ databases">
        <title>Taxonomic revisions and descriptions of new bacterial species based on genomic comparisons in the high-G+C-content subgroup of the family Alcaligenaceae.</title>
        <authorList>
            <person name="Szabo A."/>
            <person name="Felfoldi T."/>
        </authorList>
    </citation>
    <scope>NUCLEOTIDE SEQUENCE [LARGE SCALE GENOMIC DNA]</scope>
    <source>
        <strain evidence="5 6">DSM 25264</strain>
    </source>
</reference>
<name>A0A853FFR0_9BURK</name>
<dbReference type="Gene3D" id="3.30.1490.20">
    <property type="entry name" value="ATP-grasp fold, A domain"/>
    <property type="match status" value="1"/>
</dbReference>
<evidence type="ECO:0000256" key="3">
    <source>
        <dbReference type="ARBA" id="ARBA00022840"/>
    </source>
</evidence>
<dbReference type="InterPro" id="IPR003781">
    <property type="entry name" value="CoA-bd"/>
</dbReference>
<dbReference type="SUPFAM" id="SSF56059">
    <property type="entry name" value="Glutathione synthetase ATP-binding domain-like"/>
    <property type="match status" value="1"/>
</dbReference>
<dbReference type="Gene3D" id="3.30.470.20">
    <property type="entry name" value="ATP-grasp fold, B domain"/>
    <property type="match status" value="1"/>
</dbReference>
<gene>
    <name evidence="5" type="ORF">H0A68_17750</name>
</gene>